<gene>
    <name evidence="1" type="ORF">FE784_31560</name>
</gene>
<dbReference type="RefSeq" id="WP_139606255.1">
    <property type="nucleotide sequence ID" value="NZ_VDCQ01000063.1"/>
</dbReference>
<comment type="caution">
    <text evidence="1">The sequence shown here is derived from an EMBL/GenBank/DDBJ whole genome shotgun (WGS) entry which is preliminary data.</text>
</comment>
<dbReference type="OrthoDB" id="9797252at2"/>
<sequence>MAIIRYHHVAGGDERFFEQVQSCYERYKPGTVPGFRLPEASALQPDTGELEESGLFEFPVVWGAASEEVYTRSRYLDLLSTYSDHRMMKEEDAQAVRLYHFNRNGLWRPNSQTVLERADTGTQASIVMQSDENEGSVSSNKEAAEDNLGSFLNITRMN</sequence>
<evidence type="ECO:0000313" key="2">
    <source>
        <dbReference type="Proteomes" id="UP000307943"/>
    </source>
</evidence>
<dbReference type="EMBL" id="VDCQ01000063">
    <property type="protein sequence ID" value="TNJ62226.1"/>
    <property type="molecule type" value="Genomic_DNA"/>
</dbReference>
<organism evidence="1 2">
    <name type="scientific">Paenibacillus hemerocallicola</name>
    <dbReference type="NCBI Taxonomy" id="1172614"/>
    <lineage>
        <taxon>Bacteria</taxon>
        <taxon>Bacillati</taxon>
        <taxon>Bacillota</taxon>
        <taxon>Bacilli</taxon>
        <taxon>Bacillales</taxon>
        <taxon>Paenibacillaceae</taxon>
        <taxon>Paenibacillus</taxon>
    </lineage>
</organism>
<keyword evidence="2" id="KW-1185">Reference proteome</keyword>
<name>A0A5C4SZX2_9BACL</name>
<dbReference type="AlphaFoldDB" id="A0A5C4SZX2"/>
<accession>A0A5C4SZX2</accession>
<evidence type="ECO:0000313" key="1">
    <source>
        <dbReference type="EMBL" id="TNJ62226.1"/>
    </source>
</evidence>
<proteinExistence type="predicted"/>
<reference evidence="1 2" key="1">
    <citation type="submission" date="2019-05" db="EMBL/GenBank/DDBJ databases">
        <title>We sequenced the genome of Paenibacillus hemerocallicola KCTC 33185 for further insight into its adaptation and study the phylogeny of Paenibacillus.</title>
        <authorList>
            <person name="Narsing Rao M.P."/>
        </authorList>
    </citation>
    <scope>NUCLEOTIDE SEQUENCE [LARGE SCALE GENOMIC DNA]</scope>
    <source>
        <strain evidence="1 2">KCTC 33185</strain>
    </source>
</reference>
<protein>
    <submittedName>
        <fullName evidence="1">Uncharacterized protein</fullName>
    </submittedName>
</protein>
<dbReference type="Proteomes" id="UP000307943">
    <property type="component" value="Unassembled WGS sequence"/>
</dbReference>